<dbReference type="EMBL" id="CP034235">
    <property type="protein sequence ID" value="QGQ98713.1"/>
    <property type="molecule type" value="Genomic_DNA"/>
</dbReference>
<dbReference type="KEGG" id="ppsc:EHS13_29425"/>
<dbReference type="InterPro" id="IPR006015">
    <property type="entry name" value="Universal_stress_UspA"/>
</dbReference>
<dbReference type="InterPro" id="IPR006016">
    <property type="entry name" value="UspA"/>
</dbReference>
<dbReference type="GO" id="GO:0005737">
    <property type="term" value="C:cytoplasm"/>
    <property type="evidence" value="ECO:0007669"/>
    <property type="project" value="UniProtKB-SubCell"/>
</dbReference>
<dbReference type="PANTHER" id="PTHR46268">
    <property type="entry name" value="STRESS RESPONSE PROTEIN NHAX"/>
    <property type="match status" value="1"/>
</dbReference>
<proteinExistence type="inferred from homology"/>
<comment type="similarity">
    <text evidence="1 2">Belongs to the universal stress protein A family.</text>
</comment>
<accession>A0A6B8RTD3</accession>
<dbReference type="RefSeq" id="WP_155703822.1">
    <property type="nucleotide sequence ID" value="NZ_CP034235.1"/>
</dbReference>
<sequence>MPYKKILVAYDGSKASEDAIEQAIMLARDNEATQLEVIHVYNMPTIIIGEAIFTPAPGQEKEAIAYSQAIVEKAKGHLKNTPHKTVTLHKGNPAKVILEQADETHCDLIVIGSRGHSGIKEFMLGSVSHNVVMHSKIPVLIVK</sequence>
<dbReference type="CDD" id="cd00293">
    <property type="entry name" value="USP-like"/>
    <property type="match status" value="1"/>
</dbReference>
<evidence type="ECO:0000256" key="1">
    <source>
        <dbReference type="ARBA" id="ARBA00008791"/>
    </source>
</evidence>
<dbReference type="AlphaFoldDB" id="A0A6B8RTD3"/>
<dbReference type="InterPro" id="IPR014729">
    <property type="entry name" value="Rossmann-like_a/b/a_fold"/>
</dbReference>
<comment type="subcellular location">
    <subcellularLocation>
        <location evidence="2">Cytoplasm</location>
    </subcellularLocation>
</comment>
<evidence type="ECO:0000313" key="4">
    <source>
        <dbReference type="EMBL" id="QGQ98713.1"/>
    </source>
</evidence>
<keyword evidence="2" id="KW-0963">Cytoplasm</keyword>
<reference evidence="5" key="1">
    <citation type="submission" date="2018-11" db="EMBL/GenBank/DDBJ databases">
        <title>Complete genome sequence of Paenibacillus sp. ML311-T8.</title>
        <authorList>
            <person name="Nam Y.-D."/>
            <person name="Kang J."/>
            <person name="Chung W.-H."/>
            <person name="Park Y.S."/>
        </authorList>
    </citation>
    <scope>NUCLEOTIDE SEQUENCE [LARGE SCALE GENOMIC DNA]</scope>
    <source>
        <strain evidence="5">ML311-T8</strain>
    </source>
</reference>
<dbReference type="PRINTS" id="PR01438">
    <property type="entry name" value="UNVRSLSTRESS"/>
</dbReference>
<organism evidence="4 5">
    <name type="scientific">Paenibacillus psychroresistens</name>
    <dbReference type="NCBI Taxonomy" id="1778678"/>
    <lineage>
        <taxon>Bacteria</taxon>
        <taxon>Bacillati</taxon>
        <taxon>Bacillota</taxon>
        <taxon>Bacilli</taxon>
        <taxon>Bacillales</taxon>
        <taxon>Paenibacillaceae</taxon>
        <taxon>Paenibacillus</taxon>
    </lineage>
</organism>
<keyword evidence="5" id="KW-1185">Reference proteome</keyword>
<name>A0A6B8RTD3_9BACL</name>
<dbReference type="Proteomes" id="UP000426246">
    <property type="component" value="Chromosome"/>
</dbReference>
<dbReference type="PANTHER" id="PTHR46268:SF6">
    <property type="entry name" value="UNIVERSAL STRESS PROTEIN UP12"/>
    <property type="match status" value="1"/>
</dbReference>
<dbReference type="SUPFAM" id="SSF52402">
    <property type="entry name" value="Adenine nucleotide alpha hydrolases-like"/>
    <property type="match status" value="1"/>
</dbReference>
<dbReference type="Gene3D" id="3.40.50.620">
    <property type="entry name" value="HUPs"/>
    <property type="match status" value="1"/>
</dbReference>
<dbReference type="Pfam" id="PF00582">
    <property type="entry name" value="Usp"/>
    <property type="match status" value="1"/>
</dbReference>
<protein>
    <recommendedName>
        <fullName evidence="2">Universal stress protein</fullName>
    </recommendedName>
</protein>
<evidence type="ECO:0000256" key="2">
    <source>
        <dbReference type="PIRNR" id="PIRNR006276"/>
    </source>
</evidence>
<dbReference type="OrthoDB" id="9777884at2"/>
<dbReference type="PIRSF" id="PIRSF006276">
    <property type="entry name" value="UspA"/>
    <property type="match status" value="1"/>
</dbReference>
<gene>
    <name evidence="4" type="ORF">EHS13_29425</name>
</gene>
<evidence type="ECO:0000259" key="3">
    <source>
        <dbReference type="Pfam" id="PF00582"/>
    </source>
</evidence>
<feature type="domain" description="UspA" evidence="3">
    <location>
        <begin position="3"/>
        <end position="143"/>
    </location>
</feature>
<evidence type="ECO:0000313" key="5">
    <source>
        <dbReference type="Proteomes" id="UP000426246"/>
    </source>
</evidence>